<dbReference type="Proteomes" id="UP000488936">
    <property type="component" value="Unassembled WGS sequence"/>
</dbReference>
<keyword evidence="5" id="KW-1185">Reference proteome</keyword>
<dbReference type="InterPro" id="IPR023346">
    <property type="entry name" value="Lysozyme-like_dom_sf"/>
</dbReference>
<keyword evidence="2" id="KW-0732">Signal</keyword>
<name>A0A7K1GM97_9FLAO</name>
<evidence type="ECO:0000313" key="5">
    <source>
        <dbReference type="Proteomes" id="UP000488936"/>
    </source>
</evidence>
<sequence>MKKTITTTLSILAVVAVSSTFIFSASHDTAKADTPVEENLISPHLHAIPSKINFAGEETPLHIPDVKERFEREMIVNTNLHGSTLLTIKRAGRYFPIIEPILAKNGIPDDFKYLCVIESALSNAVSPAGASGFWQFMKGTAKDYGLVVDETIDERYDLIKATEAACNYLNDAKAKFGSWTLVAASYNRGMAGINRALDNQYVDNYYDLFLNQETSRYVFRMLALKEIMSNADKYGFAVPVNLTYKNIKTKKVAVDYDIADLPLFAKEQGVNYKLLKLHNPWLVSSSFKPKGQTYYMEIPIQ</sequence>
<dbReference type="InterPro" id="IPR008258">
    <property type="entry name" value="Transglycosylase_SLT_dom_1"/>
</dbReference>
<dbReference type="PANTHER" id="PTHR37423">
    <property type="entry name" value="SOLUBLE LYTIC MUREIN TRANSGLYCOSYLASE-RELATED"/>
    <property type="match status" value="1"/>
</dbReference>
<comment type="caution">
    <text evidence="4">The sequence shown here is derived from an EMBL/GenBank/DDBJ whole genome shotgun (WGS) entry which is preliminary data.</text>
</comment>
<dbReference type="EMBL" id="WMJY01000015">
    <property type="protein sequence ID" value="MTH29870.1"/>
    <property type="molecule type" value="Genomic_DNA"/>
</dbReference>
<dbReference type="AlphaFoldDB" id="A0A7K1GM97"/>
<feature type="domain" description="Transglycosylase SLT" evidence="3">
    <location>
        <begin position="103"/>
        <end position="204"/>
    </location>
</feature>
<evidence type="ECO:0000256" key="2">
    <source>
        <dbReference type="SAM" id="SignalP"/>
    </source>
</evidence>
<feature type="signal peptide" evidence="2">
    <location>
        <begin position="1"/>
        <end position="24"/>
    </location>
</feature>
<reference evidence="4 5" key="1">
    <citation type="journal article" date="2006" name="Int. J. Syst. Evol. Microbiol.">
        <title>Myroides pelagicus sp. nov., isolated from seawater in Thailand.</title>
        <authorList>
            <person name="Yoon J."/>
            <person name="Maneerat S."/>
            <person name="Kawai F."/>
            <person name="Yokota A."/>
        </authorList>
    </citation>
    <scope>NUCLEOTIDE SEQUENCE [LARGE SCALE GENOMIC DNA]</scope>
    <source>
        <strain evidence="4 5">SM1T</strain>
    </source>
</reference>
<evidence type="ECO:0000256" key="1">
    <source>
        <dbReference type="ARBA" id="ARBA00007734"/>
    </source>
</evidence>
<protein>
    <submittedName>
        <fullName evidence="4">Transglycosylase SLT domain-containing protein</fullName>
    </submittedName>
</protein>
<dbReference type="Pfam" id="PF01464">
    <property type="entry name" value="SLT"/>
    <property type="match status" value="1"/>
</dbReference>
<dbReference type="SUPFAM" id="SSF53955">
    <property type="entry name" value="Lysozyme-like"/>
    <property type="match status" value="1"/>
</dbReference>
<dbReference type="OrthoDB" id="9815002at2"/>
<dbReference type="RefSeq" id="WP_155035864.1">
    <property type="nucleotide sequence ID" value="NZ_JAYMMG010000019.1"/>
</dbReference>
<comment type="similarity">
    <text evidence="1">Belongs to the transglycosylase Slt family.</text>
</comment>
<evidence type="ECO:0000259" key="3">
    <source>
        <dbReference type="Pfam" id="PF01464"/>
    </source>
</evidence>
<evidence type="ECO:0000313" key="4">
    <source>
        <dbReference type="EMBL" id="MTH29870.1"/>
    </source>
</evidence>
<organism evidence="4 5">
    <name type="scientific">Myroides pelagicus</name>
    <dbReference type="NCBI Taxonomy" id="270914"/>
    <lineage>
        <taxon>Bacteria</taxon>
        <taxon>Pseudomonadati</taxon>
        <taxon>Bacteroidota</taxon>
        <taxon>Flavobacteriia</taxon>
        <taxon>Flavobacteriales</taxon>
        <taxon>Flavobacteriaceae</taxon>
        <taxon>Myroides</taxon>
    </lineage>
</organism>
<dbReference type="Gene3D" id="1.10.530.10">
    <property type="match status" value="1"/>
</dbReference>
<proteinExistence type="inferred from homology"/>
<feature type="chain" id="PRO_5029579812" evidence="2">
    <location>
        <begin position="25"/>
        <end position="301"/>
    </location>
</feature>
<dbReference type="CDD" id="cd16894">
    <property type="entry name" value="MltD-like"/>
    <property type="match status" value="1"/>
</dbReference>
<dbReference type="PANTHER" id="PTHR37423:SF2">
    <property type="entry name" value="MEMBRANE-BOUND LYTIC MUREIN TRANSGLYCOSYLASE C"/>
    <property type="match status" value="1"/>
</dbReference>
<gene>
    <name evidence="4" type="ORF">GJV77_08055</name>
</gene>
<accession>A0A7K1GM97</accession>